<feature type="transmembrane region" description="Helical" evidence="6">
    <location>
        <begin position="243"/>
        <end position="268"/>
    </location>
</feature>
<dbReference type="InterPro" id="IPR002293">
    <property type="entry name" value="AA/rel_permease1"/>
</dbReference>
<feature type="transmembrane region" description="Helical" evidence="6">
    <location>
        <begin position="431"/>
        <end position="450"/>
    </location>
</feature>
<gene>
    <name evidence="7" type="ORF">DCCM_3555</name>
</gene>
<feature type="transmembrane region" description="Helical" evidence="6">
    <location>
        <begin position="43"/>
        <end position="63"/>
    </location>
</feature>
<comment type="subcellular location">
    <subcellularLocation>
        <location evidence="1">Cell membrane</location>
        <topology evidence="1">Multi-pass membrane protein</topology>
    </subcellularLocation>
</comment>
<keyword evidence="8" id="KW-1185">Reference proteome</keyword>
<dbReference type="Proteomes" id="UP000239549">
    <property type="component" value="Unassembled WGS sequence"/>
</dbReference>
<dbReference type="Pfam" id="PF13520">
    <property type="entry name" value="AA_permease_2"/>
    <property type="match status" value="1"/>
</dbReference>
<feature type="transmembrane region" description="Helical" evidence="6">
    <location>
        <begin position="365"/>
        <end position="384"/>
    </location>
</feature>
<evidence type="ECO:0000256" key="2">
    <source>
        <dbReference type="ARBA" id="ARBA00022475"/>
    </source>
</evidence>
<feature type="transmembrane region" description="Helical" evidence="6">
    <location>
        <begin position="16"/>
        <end position="37"/>
    </location>
</feature>
<dbReference type="PANTHER" id="PTHR42770:SF7">
    <property type="entry name" value="MEMBRANE PROTEIN"/>
    <property type="match status" value="1"/>
</dbReference>
<feature type="transmembrane region" description="Helical" evidence="6">
    <location>
        <begin position="288"/>
        <end position="320"/>
    </location>
</feature>
<proteinExistence type="predicted"/>
<evidence type="ECO:0000313" key="7">
    <source>
        <dbReference type="EMBL" id="GBF34437.1"/>
    </source>
</evidence>
<dbReference type="GO" id="GO:0022857">
    <property type="term" value="F:transmembrane transporter activity"/>
    <property type="evidence" value="ECO:0007669"/>
    <property type="project" value="InterPro"/>
</dbReference>
<dbReference type="PROSITE" id="PS51257">
    <property type="entry name" value="PROKAR_LIPOPROTEIN"/>
    <property type="match status" value="1"/>
</dbReference>
<dbReference type="InterPro" id="IPR050367">
    <property type="entry name" value="APC_superfamily"/>
</dbReference>
<dbReference type="GO" id="GO:0005886">
    <property type="term" value="C:plasma membrane"/>
    <property type="evidence" value="ECO:0007669"/>
    <property type="project" value="UniProtKB-SubCell"/>
</dbReference>
<dbReference type="PIRSF" id="PIRSF006060">
    <property type="entry name" value="AA_transporter"/>
    <property type="match status" value="1"/>
</dbReference>
<protein>
    <submittedName>
        <fullName evidence="7">Amino acid permease family protein</fullName>
    </submittedName>
</protein>
<reference evidence="8" key="1">
    <citation type="submission" date="2018-02" db="EMBL/GenBank/DDBJ databases">
        <title>Genome sequence of Desulfocucumis palustris strain NAW-5.</title>
        <authorList>
            <person name="Watanabe M."/>
            <person name="Kojima H."/>
            <person name="Fukui M."/>
        </authorList>
    </citation>
    <scope>NUCLEOTIDE SEQUENCE [LARGE SCALE GENOMIC DNA]</scope>
    <source>
        <strain evidence="8">NAW-5</strain>
    </source>
</reference>
<evidence type="ECO:0000256" key="4">
    <source>
        <dbReference type="ARBA" id="ARBA00022989"/>
    </source>
</evidence>
<dbReference type="Gene3D" id="1.20.1740.10">
    <property type="entry name" value="Amino acid/polyamine transporter I"/>
    <property type="match status" value="1"/>
</dbReference>
<evidence type="ECO:0000313" key="8">
    <source>
        <dbReference type="Proteomes" id="UP000239549"/>
    </source>
</evidence>
<feature type="transmembrane region" description="Helical" evidence="6">
    <location>
        <begin position="404"/>
        <end position="425"/>
    </location>
</feature>
<dbReference type="RefSeq" id="WP_165792139.1">
    <property type="nucleotide sequence ID" value="NZ_BFAV01000140.1"/>
</dbReference>
<accession>A0A2L2XDL6</accession>
<evidence type="ECO:0000256" key="5">
    <source>
        <dbReference type="ARBA" id="ARBA00023136"/>
    </source>
</evidence>
<evidence type="ECO:0000256" key="3">
    <source>
        <dbReference type="ARBA" id="ARBA00022692"/>
    </source>
</evidence>
<evidence type="ECO:0000256" key="1">
    <source>
        <dbReference type="ARBA" id="ARBA00004651"/>
    </source>
</evidence>
<dbReference type="EMBL" id="BFAV01000140">
    <property type="protein sequence ID" value="GBF34437.1"/>
    <property type="molecule type" value="Genomic_DNA"/>
</dbReference>
<evidence type="ECO:0000256" key="6">
    <source>
        <dbReference type="SAM" id="Phobius"/>
    </source>
</evidence>
<feature type="transmembrane region" description="Helical" evidence="6">
    <location>
        <begin position="89"/>
        <end position="114"/>
    </location>
</feature>
<keyword evidence="3 6" id="KW-0812">Transmembrane</keyword>
<feature type="transmembrane region" description="Helical" evidence="6">
    <location>
        <begin position="161"/>
        <end position="185"/>
    </location>
</feature>
<keyword evidence="4 6" id="KW-1133">Transmembrane helix</keyword>
<feature type="transmembrane region" description="Helical" evidence="6">
    <location>
        <begin position="205"/>
        <end position="223"/>
    </location>
</feature>
<feature type="transmembrane region" description="Helical" evidence="6">
    <location>
        <begin position="134"/>
        <end position="154"/>
    </location>
</feature>
<dbReference type="PANTHER" id="PTHR42770">
    <property type="entry name" value="AMINO ACID TRANSPORTER-RELATED"/>
    <property type="match status" value="1"/>
</dbReference>
<comment type="caution">
    <text evidence="7">The sequence shown here is derived from an EMBL/GenBank/DDBJ whole genome shotgun (WGS) entry which is preliminary data.</text>
</comment>
<keyword evidence="2" id="KW-1003">Cell membrane</keyword>
<keyword evidence="5 6" id="KW-0472">Membrane</keyword>
<organism evidence="7 8">
    <name type="scientific">Desulfocucumis palustris</name>
    <dbReference type="NCBI Taxonomy" id="1898651"/>
    <lineage>
        <taxon>Bacteria</taxon>
        <taxon>Bacillati</taxon>
        <taxon>Bacillota</taxon>
        <taxon>Clostridia</taxon>
        <taxon>Eubacteriales</taxon>
        <taxon>Desulfocucumaceae</taxon>
        <taxon>Desulfocucumis</taxon>
    </lineage>
</organism>
<dbReference type="AlphaFoldDB" id="A0A2L2XDL6"/>
<feature type="transmembrane region" description="Helical" evidence="6">
    <location>
        <begin position="341"/>
        <end position="359"/>
    </location>
</feature>
<sequence>MENRVELKKTLKPMHVWALAVGSIIGFGCFVLPGSWLPKAGPMGAAIAFVLGAAFMLVIAYNYGFMIKNFPVAGGEFAYAYEAFGRNHAFVCGWFLTLGYLCLIPSNGSALAVLGRYVAPGFFTHGYMYSIAGWDVYLGEILLASAGILIFGILNYRGVQAVGSIQIVMSALLCGSVLLITAGSFLSPESSFSNLEPLFAPGKSILASVAVVLAIAPFLFVGFDTIPQSAEEFNFSHDKSLKLMVTAIIIGGLMYAAVSLSTAVVAPWQQLIAGKPVWATGQAMHQTLGAFGLLFLMIAVLMAICTGINGFYMATSRLLFSMARSKVIPSFFADVHPKYKTPYKAILFILVISLIAPWFGRQAIIWIVDMCAVGTAIGYLYTCLAPYVLHKSNPGLEGGSKAKIVSVLGSLFSIVFLVLLLVPGSPAVLEIPAWIALAAWVAMGLAFYATMAKRYQQIPKEELDYLVLGELSPNTIRRKV</sequence>
<name>A0A2L2XDL6_9FIRM</name>